<reference evidence="7 8" key="1">
    <citation type="submission" date="2019-10" db="EMBL/GenBank/DDBJ databases">
        <title>Glaciimonas soli sp. nov., a psychrophilic bacterium isolated from the forest soil of a high elevation mountain in Taiwan.</title>
        <authorList>
            <person name="Wang L.-T."/>
            <person name="Shieh W.Y."/>
        </authorList>
    </citation>
    <scope>NUCLEOTIDE SEQUENCE [LARGE SCALE GENOMIC DNA]</scope>
    <source>
        <strain evidence="7 8">GS1</strain>
    </source>
</reference>
<keyword evidence="2" id="KW-1003">Cell membrane</keyword>
<keyword evidence="5 6" id="KW-0472">Membrane</keyword>
<evidence type="ECO:0000256" key="4">
    <source>
        <dbReference type="ARBA" id="ARBA00022989"/>
    </source>
</evidence>
<evidence type="ECO:0000256" key="6">
    <source>
        <dbReference type="SAM" id="Phobius"/>
    </source>
</evidence>
<protein>
    <submittedName>
        <fullName evidence="7">Amino acid transporter</fullName>
    </submittedName>
</protein>
<evidence type="ECO:0000256" key="5">
    <source>
        <dbReference type="ARBA" id="ARBA00023136"/>
    </source>
</evidence>
<proteinExistence type="predicted"/>
<sequence length="202" mass="21193">MESTAFIKGLGLGGSLIMAIGMQNTFVLRQGLQRQYVLTSALICSLCDAMLIALGVAGAGILIADNPTLLTIAKWGGAAFLLWYGLRSARAAWKPAVLNPDAKPLAPPRHAAVIASALALSLLNPHAYLDTVVLLGSIGGQEIGIGRILFAAGAMLASFLWFMGLGFGARYAAPLFKKPLAWRMLDSVTALMMLAIAVSLLV</sequence>
<gene>
    <name evidence="7" type="ORF">GEV47_09315</name>
</gene>
<dbReference type="AlphaFoldDB" id="A0A843YUG1"/>
<dbReference type="InterPro" id="IPR001123">
    <property type="entry name" value="LeuE-type"/>
</dbReference>
<feature type="transmembrane region" description="Helical" evidence="6">
    <location>
        <begin position="40"/>
        <end position="63"/>
    </location>
</feature>
<comment type="subcellular location">
    <subcellularLocation>
        <location evidence="1">Cell membrane</location>
        <topology evidence="1">Multi-pass membrane protein</topology>
    </subcellularLocation>
</comment>
<evidence type="ECO:0000313" key="8">
    <source>
        <dbReference type="Proteomes" id="UP000451565"/>
    </source>
</evidence>
<evidence type="ECO:0000256" key="3">
    <source>
        <dbReference type="ARBA" id="ARBA00022692"/>
    </source>
</evidence>
<keyword evidence="4 6" id="KW-1133">Transmembrane helix</keyword>
<dbReference type="EMBL" id="WINI01000004">
    <property type="protein sequence ID" value="MQR00882.1"/>
    <property type="molecule type" value="Genomic_DNA"/>
</dbReference>
<dbReference type="GO" id="GO:0015171">
    <property type="term" value="F:amino acid transmembrane transporter activity"/>
    <property type="evidence" value="ECO:0007669"/>
    <property type="project" value="TreeGrafter"/>
</dbReference>
<name>A0A843YUG1_9BURK</name>
<feature type="transmembrane region" description="Helical" evidence="6">
    <location>
        <begin position="148"/>
        <end position="168"/>
    </location>
</feature>
<dbReference type="OrthoDB" id="5638726at2"/>
<dbReference type="Pfam" id="PF01810">
    <property type="entry name" value="LysE"/>
    <property type="match status" value="1"/>
</dbReference>
<keyword evidence="3 6" id="KW-0812">Transmembrane</keyword>
<evidence type="ECO:0000256" key="2">
    <source>
        <dbReference type="ARBA" id="ARBA00022475"/>
    </source>
</evidence>
<comment type="caution">
    <text evidence="7">The sequence shown here is derived from an EMBL/GenBank/DDBJ whole genome shotgun (WGS) entry which is preliminary data.</text>
</comment>
<dbReference type="Proteomes" id="UP000451565">
    <property type="component" value="Unassembled WGS sequence"/>
</dbReference>
<keyword evidence="8" id="KW-1185">Reference proteome</keyword>
<accession>A0A843YUG1</accession>
<dbReference type="GO" id="GO:0005886">
    <property type="term" value="C:plasma membrane"/>
    <property type="evidence" value="ECO:0007669"/>
    <property type="project" value="UniProtKB-SubCell"/>
</dbReference>
<feature type="transmembrane region" description="Helical" evidence="6">
    <location>
        <begin position="6"/>
        <end position="28"/>
    </location>
</feature>
<feature type="transmembrane region" description="Helical" evidence="6">
    <location>
        <begin position="69"/>
        <end position="86"/>
    </location>
</feature>
<organism evidence="7 8">
    <name type="scientific">Glaciimonas soli</name>
    <dbReference type="NCBI Taxonomy" id="2590999"/>
    <lineage>
        <taxon>Bacteria</taxon>
        <taxon>Pseudomonadati</taxon>
        <taxon>Pseudomonadota</taxon>
        <taxon>Betaproteobacteria</taxon>
        <taxon>Burkholderiales</taxon>
        <taxon>Oxalobacteraceae</taxon>
        <taxon>Glaciimonas</taxon>
    </lineage>
</organism>
<dbReference type="RefSeq" id="WP_153234493.1">
    <property type="nucleotide sequence ID" value="NZ_WINI01000004.1"/>
</dbReference>
<dbReference type="PANTHER" id="PTHR30086">
    <property type="entry name" value="ARGININE EXPORTER PROTEIN ARGO"/>
    <property type="match status" value="1"/>
</dbReference>
<evidence type="ECO:0000313" key="7">
    <source>
        <dbReference type="EMBL" id="MQR00882.1"/>
    </source>
</evidence>
<evidence type="ECO:0000256" key="1">
    <source>
        <dbReference type="ARBA" id="ARBA00004651"/>
    </source>
</evidence>
<feature type="transmembrane region" description="Helical" evidence="6">
    <location>
        <begin position="180"/>
        <end position="201"/>
    </location>
</feature>
<dbReference type="PANTHER" id="PTHR30086:SF20">
    <property type="entry name" value="ARGININE EXPORTER PROTEIN ARGO-RELATED"/>
    <property type="match status" value="1"/>
</dbReference>